<dbReference type="PROSITE" id="PS50048">
    <property type="entry name" value="ZN2_CY6_FUNGAL_2"/>
    <property type="match status" value="1"/>
</dbReference>
<keyword evidence="6" id="KW-0539">Nucleus</keyword>
<keyword evidence="2" id="KW-0862">Zinc</keyword>
<evidence type="ECO:0000256" key="7">
    <source>
        <dbReference type="SAM" id="MobiDB-lite"/>
    </source>
</evidence>
<feature type="region of interest" description="Disordered" evidence="7">
    <location>
        <begin position="1"/>
        <end position="36"/>
    </location>
</feature>
<evidence type="ECO:0000256" key="1">
    <source>
        <dbReference type="ARBA" id="ARBA00022723"/>
    </source>
</evidence>
<reference evidence="9 10" key="1">
    <citation type="submission" date="2016-05" db="EMBL/GenBank/DDBJ databases">
        <title>A degradative enzymes factory behind the ericoid mycorrhizal symbiosis.</title>
        <authorList>
            <consortium name="DOE Joint Genome Institute"/>
            <person name="Martino E."/>
            <person name="Morin E."/>
            <person name="Grelet G."/>
            <person name="Kuo A."/>
            <person name="Kohler A."/>
            <person name="Daghino S."/>
            <person name="Barry K."/>
            <person name="Choi C."/>
            <person name="Cichocki N."/>
            <person name="Clum A."/>
            <person name="Copeland A."/>
            <person name="Hainaut M."/>
            <person name="Haridas S."/>
            <person name="Labutti K."/>
            <person name="Lindquist E."/>
            <person name="Lipzen A."/>
            <person name="Khouja H.-R."/>
            <person name="Murat C."/>
            <person name="Ohm R."/>
            <person name="Olson A."/>
            <person name="Spatafora J."/>
            <person name="Veneault-Fourrey C."/>
            <person name="Henrissat B."/>
            <person name="Grigoriev I."/>
            <person name="Martin F."/>
            <person name="Perotto S."/>
        </authorList>
    </citation>
    <scope>NUCLEOTIDE SEQUENCE [LARGE SCALE GENOMIC DNA]</scope>
    <source>
        <strain evidence="9 10">UAMH 7357</strain>
    </source>
</reference>
<feature type="compositionally biased region" description="Polar residues" evidence="7">
    <location>
        <begin position="9"/>
        <end position="22"/>
    </location>
</feature>
<feature type="domain" description="Zn(2)-C6 fungal-type" evidence="8">
    <location>
        <begin position="37"/>
        <end position="65"/>
    </location>
</feature>
<feature type="compositionally biased region" description="Polar residues" evidence="7">
    <location>
        <begin position="631"/>
        <end position="659"/>
    </location>
</feature>
<dbReference type="PROSITE" id="PS00463">
    <property type="entry name" value="ZN2_CY6_FUNGAL_1"/>
    <property type="match status" value="1"/>
</dbReference>
<dbReference type="EMBL" id="KZ613485">
    <property type="protein sequence ID" value="PMD20338.1"/>
    <property type="molecule type" value="Genomic_DNA"/>
</dbReference>
<keyword evidence="1" id="KW-0479">Metal-binding</keyword>
<dbReference type="SUPFAM" id="SSF57701">
    <property type="entry name" value="Zn2/Cys6 DNA-binding domain"/>
    <property type="match status" value="1"/>
</dbReference>
<evidence type="ECO:0000313" key="10">
    <source>
        <dbReference type="Proteomes" id="UP000235672"/>
    </source>
</evidence>
<dbReference type="InterPro" id="IPR001138">
    <property type="entry name" value="Zn2Cys6_DnaBD"/>
</dbReference>
<dbReference type="CDD" id="cd00067">
    <property type="entry name" value="GAL4"/>
    <property type="match status" value="1"/>
</dbReference>
<dbReference type="Pfam" id="PF00172">
    <property type="entry name" value="Zn_clus"/>
    <property type="match status" value="1"/>
</dbReference>
<dbReference type="InterPro" id="IPR052360">
    <property type="entry name" value="Transcr_Regulatory_Proteins"/>
</dbReference>
<dbReference type="SMART" id="SM00066">
    <property type="entry name" value="GAL4"/>
    <property type="match status" value="1"/>
</dbReference>
<evidence type="ECO:0000313" key="9">
    <source>
        <dbReference type="EMBL" id="PMD20338.1"/>
    </source>
</evidence>
<dbReference type="PANTHER" id="PTHR36206">
    <property type="entry name" value="ASPERCRYPTIN BIOSYNTHESIS CLUSTER-SPECIFIC TRANSCRIPTION REGULATOR ATNN-RELATED"/>
    <property type="match status" value="1"/>
</dbReference>
<evidence type="ECO:0000256" key="2">
    <source>
        <dbReference type="ARBA" id="ARBA00022833"/>
    </source>
</evidence>
<evidence type="ECO:0000256" key="4">
    <source>
        <dbReference type="ARBA" id="ARBA00023125"/>
    </source>
</evidence>
<keyword evidence="10" id="KW-1185">Reference proteome</keyword>
<keyword evidence="3" id="KW-0805">Transcription regulation</keyword>
<feature type="region of interest" description="Disordered" evidence="7">
    <location>
        <begin position="630"/>
        <end position="659"/>
    </location>
</feature>
<dbReference type="OrthoDB" id="3172332at2759"/>
<dbReference type="Pfam" id="PF11951">
    <property type="entry name" value="Fungal_trans_2"/>
    <property type="match status" value="1"/>
</dbReference>
<dbReference type="GO" id="GO:0000981">
    <property type="term" value="F:DNA-binding transcription factor activity, RNA polymerase II-specific"/>
    <property type="evidence" value="ECO:0007669"/>
    <property type="project" value="InterPro"/>
</dbReference>
<dbReference type="InterPro" id="IPR021858">
    <property type="entry name" value="Fun_TF"/>
</dbReference>
<dbReference type="InterPro" id="IPR036864">
    <property type="entry name" value="Zn2-C6_fun-type_DNA-bd_sf"/>
</dbReference>
<evidence type="ECO:0000256" key="3">
    <source>
        <dbReference type="ARBA" id="ARBA00023015"/>
    </source>
</evidence>
<protein>
    <recommendedName>
        <fullName evidence="8">Zn(2)-C6 fungal-type domain-containing protein</fullName>
    </recommendedName>
</protein>
<dbReference type="Gene3D" id="4.10.240.10">
    <property type="entry name" value="Zn(2)-C6 fungal-type DNA-binding domain"/>
    <property type="match status" value="1"/>
</dbReference>
<dbReference type="GO" id="GO:0008270">
    <property type="term" value="F:zinc ion binding"/>
    <property type="evidence" value="ECO:0007669"/>
    <property type="project" value="InterPro"/>
</dbReference>
<gene>
    <name evidence="9" type="ORF">NA56DRAFT_178375</name>
</gene>
<feature type="compositionally biased region" description="Basic residues" evidence="7">
    <location>
        <begin position="23"/>
        <end position="32"/>
    </location>
</feature>
<dbReference type="GO" id="GO:0003677">
    <property type="term" value="F:DNA binding"/>
    <property type="evidence" value="ECO:0007669"/>
    <property type="project" value="UniProtKB-KW"/>
</dbReference>
<keyword evidence="5" id="KW-0804">Transcription</keyword>
<dbReference type="Proteomes" id="UP000235672">
    <property type="component" value="Unassembled WGS sequence"/>
</dbReference>
<name>A0A2J6Q238_9HELO</name>
<dbReference type="PANTHER" id="PTHR36206:SF12">
    <property type="entry name" value="ASPERCRYPTIN BIOSYNTHESIS CLUSTER-SPECIFIC TRANSCRIPTION REGULATOR ATNN-RELATED"/>
    <property type="match status" value="1"/>
</dbReference>
<evidence type="ECO:0000256" key="6">
    <source>
        <dbReference type="ARBA" id="ARBA00023242"/>
    </source>
</evidence>
<accession>A0A2J6Q238</accession>
<evidence type="ECO:0000256" key="5">
    <source>
        <dbReference type="ARBA" id="ARBA00023163"/>
    </source>
</evidence>
<dbReference type="AlphaFoldDB" id="A0A2J6Q238"/>
<organism evidence="9 10">
    <name type="scientific">Hyaloscypha hepaticicola</name>
    <dbReference type="NCBI Taxonomy" id="2082293"/>
    <lineage>
        <taxon>Eukaryota</taxon>
        <taxon>Fungi</taxon>
        <taxon>Dikarya</taxon>
        <taxon>Ascomycota</taxon>
        <taxon>Pezizomycotina</taxon>
        <taxon>Leotiomycetes</taxon>
        <taxon>Helotiales</taxon>
        <taxon>Hyaloscyphaceae</taxon>
        <taxon>Hyaloscypha</taxon>
    </lineage>
</organism>
<evidence type="ECO:0000259" key="8">
    <source>
        <dbReference type="PROSITE" id="PS50048"/>
    </source>
</evidence>
<proteinExistence type="predicted"/>
<sequence length="659" mass="74070">MISSLAYRSRNTLSAMTRSNPKTMKRTRRGGPRGRTGCSTCRARHVKCDERKPSCLNCTSTGRKCDGYESARASGLQQALSLHERARSCTSKTSPLNDSPVSLALTLGLPSNEQSNRFFHSFLHGCVPSLTEAMDSEFWQRGILRAASSPVVQHAAIAFGAVYEQRIAHQNHDLGPTPSSNGQKIALLSSIRYGTAIQILRRRIAEISEAPEGLEEIMIACLIFVFMEILRGDDIAAVTHLDGALKLYSCAEPSSQDIISARDNKVASTVSTAFEGFVKILLRLETQSVQYMGSRTPWYSDSIYAWPHTSEDIPAMFETFLDARDNFYAHLARIMNFITPPEGAERCFPEWCPHPDRGFDIYTIFHGSTYRDYLLPRASTQRRHLMHVLSRWKSGFQGFLQKGTAKTPEALASYALLWLEYYTVRIKLAVSYTEDECCYDAQLPSFKKIAEQAEVYLRYTAHKSRSQLPRDLSGNLGIIPSLKPKKKDFKVYSSVCYPLYFTVLKCRFRPLRQSALAMLRNANTEGVWDANMLARVGEFVTTVEKHSIVANSQDSCADAPNFGVPEINRIHCLSLNIVKSQRTVWLRYSRRTMGTQEEISNSSDPPKRWRIGSTILIWKDATAEVAEIIGTEQSPADSPPTTLSWESQTLAYRSPQPQC</sequence>
<keyword evidence="4" id="KW-0238">DNA-binding</keyword>